<accession>A0A4Y9ZT49</accession>
<dbReference type="PANTHER" id="PTHR10578">
    <property type="entry name" value="S -2-HYDROXY-ACID OXIDASE-RELATED"/>
    <property type="match status" value="1"/>
</dbReference>
<feature type="domain" description="FMN hydroxy acid dehydrogenase" evidence="3">
    <location>
        <begin position="36"/>
        <end position="155"/>
    </location>
</feature>
<comment type="cofactor">
    <cofactor evidence="1">
        <name>FMN</name>
        <dbReference type="ChEBI" id="CHEBI:58210"/>
    </cofactor>
</comment>
<evidence type="ECO:0000313" key="5">
    <source>
        <dbReference type="Proteomes" id="UP000298061"/>
    </source>
</evidence>
<evidence type="ECO:0000259" key="3">
    <source>
        <dbReference type="PROSITE" id="PS51349"/>
    </source>
</evidence>
<dbReference type="InterPro" id="IPR000262">
    <property type="entry name" value="FMN-dep_DH"/>
</dbReference>
<dbReference type="PROSITE" id="PS51349">
    <property type="entry name" value="FMN_HYDROXY_ACID_DH_2"/>
    <property type="match status" value="1"/>
</dbReference>
<sequence>MALSAEAAQAAQQTDPNTNRWSAYMVQLYNTRIPPSIKSFDFSRLEAEAREKTKEYHGAYMYTFGSAGSCDTARANVRALQQWRIVPRMLRDASARSLETTLFGVKAFLHADGELATARAAAKTSVPFIMSTASSRSIEDVGKANGDSQRWYQLY</sequence>
<comment type="caution">
    <text evidence="4">The sequence shown here is derived from an EMBL/GenBank/DDBJ whole genome shotgun (WGS) entry which is preliminary data.</text>
</comment>
<keyword evidence="5" id="KW-1185">Reference proteome</keyword>
<evidence type="ECO:0000256" key="2">
    <source>
        <dbReference type="ARBA" id="ARBA00023002"/>
    </source>
</evidence>
<dbReference type="GO" id="GO:0016491">
    <property type="term" value="F:oxidoreductase activity"/>
    <property type="evidence" value="ECO:0007669"/>
    <property type="project" value="UniProtKB-KW"/>
</dbReference>
<organism evidence="4 5">
    <name type="scientific">Hericium alpestre</name>
    <dbReference type="NCBI Taxonomy" id="135208"/>
    <lineage>
        <taxon>Eukaryota</taxon>
        <taxon>Fungi</taxon>
        <taxon>Dikarya</taxon>
        <taxon>Basidiomycota</taxon>
        <taxon>Agaricomycotina</taxon>
        <taxon>Agaricomycetes</taxon>
        <taxon>Russulales</taxon>
        <taxon>Hericiaceae</taxon>
        <taxon>Hericium</taxon>
    </lineage>
</organism>
<dbReference type="InterPro" id="IPR037396">
    <property type="entry name" value="FMN_HAD"/>
</dbReference>
<dbReference type="PANTHER" id="PTHR10578:SF143">
    <property type="entry name" value="FMN-DEPENDENT ALPHA-HYDROXY ACID DEHYDROGENASE PB1A11.03"/>
    <property type="match status" value="1"/>
</dbReference>
<dbReference type="AlphaFoldDB" id="A0A4Y9ZT49"/>
<dbReference type="InterPro" id="IPR013785">
    <property type="entry name" value="Aldolase_TIM"/>
</dbReference>
<reference evidence="4 5" key="1">
    <citation type="submission" date="2019-02" db="EMBL/GenBank/DDBJ databases">
        <title>Genome sequencing of the rare red list fungi Hericium alpestre (H. flagellum).</title>
        <authorList>
            <person name="Buettner E."/>
            <person name="Kellner H."/>
        </authorList>
    </citation>
    <scope>NUCLEOTIDE SEQUENCE [LARGE SCALE GENOMIC DNA]</scope>
    <source>
        <strain evidence="4 5">DSM 108284</strain>
    </source>
</reference>
<dbReference type="STRING" id="135208.A0A4Y9ZT49"/>
<proteinExistence type="predicted"/>
<gene>
    <name evidence="4" type="ORF">EWM64_g6262</name>
</gene>
<dbReference type="Gene3D" id="3.20.20.70">
    <property type="entry name" value="Aldolase class I"/>
    <property type="match status" value="1"/>
</dbReference>
<evidence type="ECO:0000313" key="4">
    <source>
        <dbReference type="EMBL" id="TFY77745.1"/>
    </source>
</evidence>
<dbReference type="OrthoDB" id="25826at2759"/>
<protein>
    <recommendedName>
        <fullName evidence="3">FMN hydroxy acid dehydrogenase domain-containing protein</fullName>
    </recommendedName>
</protein>
<dbReference type="Pfam" id="PF01070">
    <property type="entry name" value="FMN_dh"/>
    <property type="match status" value="1"/>
</dbReference>
<name>A0A4Y9ZT49_9AGAM</name>
<feature type="non-terminal residue" evidence="4">
    <location>
        <position position="155"/>
    </location>
</feature>
<dbReference type="Proteomes" id="UP000298061">
    <property type="component" value="Unassembled WGS sequence"/>
</dbReference>
<dbReference type="SUPFAM" id="SSF51395">
    <property type="entry name" value="FMN-linked oxidoreductases"/>
    <property type="match status" value="1"/>
</dbReference>
<keyword evidence="2" id="KW-0560">Oxidoreductase</keyword>
<dbReference type="EMBL" id="SFCI01000833">
    <property type="protein sequence ID" value="TFY77745.1"/>
    <property type="molecule type" value="Genomic_DNA"/>
</dbReference>
<evidence type="ECO:0000256" key="1">
    <source>
        <dbReference type="ARBA" id="ARBA00001917"/>
    </source>
</evidence>